<dbReference type="InterPro" id="IPR002125">
    <property type="entry name" value="CMP_dCMP_dom"/>
</dbReference>
<dbReference type="Gene3D" id="3.40.140.10">
    <property type="entry name" value="Cytidine Deaminase, domain 2"/>
    <property type="match status" value="1"/>
</dbReference>
<feature type="binding site" evidence="8">
    <location>
        <position position="57"/>
    </location>
    <ligand>
        <name>Zn(2+)</name>
        <dbReference type="ChEBI" id="CHEBI:29105"/>
        <note>catalytic</note>
    </ligand>
</feature>
<reference evidence="10 11" key="1">
    <citation type="submission" date="2014-04" db="EMBL/GenBank/DDBJ databases">
        <title>Draft genome sequence of Hydrogenovibrio marinus MH-110, a model organism for aerobic H2 metabolism.</title>
        <authorList>
            <person name="Cha H.J."/>
            <person name="Jo B.H."/>
            <person name="Hwang B.H."/>
        </authorList>
    </citation>
    <scope>NUCLEOTIDE SEQUENCE [LARGE SCALE GENOMIC DNA]</scope>
    <source>
        <strain evidence="10 11">MH-110</strain>
    </source>
</reference>
<keyword evidence="5 8" id="KW-0378">Hydrolase</keyword>
<dbReference type="CDD" id="cd01285">
    <property type="entry name" value="nucleoside_deaminase"/>
    <property type="match status" value="1"/>
</dbReference>
<keyword evidence="11" id="KW-1185">Reference proteome</keyword>
<dbReference type="InterPro" id="IPR058535">
    <property type="entry name" value="MafB19-deam"/>
</dbReference>
<comment type="caution">
    <text evidence="10">The sequence shown here is derived from an EMBL/GenBank/DDBJ whole genome shotgun (WGS) entry which is preliminary data.</text>
</comment>
<comment type="catalytic activity">
    <reaction evidence="7 8">
        <text>adenosine(34) in tRNA + H2O + H(+) = inosine(34) in tRNA + NH4(+)</text>
        <dbReference type="Rhea" id="RHEA:43168"/>
        <dbReference type="Rhea" id="RHEA-COMP:10373"/>
        <dbReference type="Rhea" id="RHEA-COMP:10374"/>
        <dbReference type="ChEBI" id="CHEBI:15377"/>
        <dbReference type="ChEBI" id="CHEBI:15378"/>
        <dbReference type="ChEBI" id="CHEBI:28938"/>
        <dbReference type="ChEBI" id="CHEBI:74411"/>
        <dbReference type="ChEBI" id="CHEBI:82852"/>
        <dbReference type="EC" id="3.5.4.33"/>
    </reaction>
</comment>
<proteinExistence type="inferred from homology"/>
<dbReference type="PANTHER" id="PTHR11079">
    <property type="entry name" value="CYTOSINE DEAMINASE FAMILY MEMBER"/>
    <property type="match status" value="1"/>
</dbReference>
<accession>A0A066ZSU1</accession>
<dbReference type="InterPro" id="IPR016193">
    <property type="entry name" value="Cytidine_deaminase-like"/>
</dbReference>
<comment type="cofactor">
    <cofactor evidence="8">
        <name>Zn(2+)</name>
        <dbReference type="ChEBI" id="CHEBI:29105"/>
    </cofactor>
    <text evidence="8">Binds 1 zinc ion per subunit.</text>
</comment>
<keyword evidence="6 8" id="KW-0862">Zinc</keyword>
<dbReference type="HAMAP" id="MF_00972">
    <property type="entry name" value="tRNA_aden_deaminase"/>
    <property type="match status" value="1"/>
</dbReference>
<dbReference type="EMBL" id="JMIU01000001">
    <property type="protein sequence ID" value="KDN96557.1"/>
    <property type="molecule type" value="Genomic_DNA"/>
</dbReference>
<dbReference type="InterPro" id="IPR016192">
    <property type="entry name" value="APOBEC/CMP_deaminase_Zn-bd"/>
</dbReference>
<dbReference type="PROSITE" id="PS51747">
    <property type="entry name" value="CYT_DCMP_DEAMINASES_2"/>
    <property type="match status" value="1"/>
</dbReference>
<name>A0A066ZSU1_HYDMR</name>
<protein>
    <recommendedName>
        <fullName evidence="8">tRNA-specific adenosine deaminase</fullName>
        <ecNumber evidence="8">3.5.4.33</ecNumber>
    </recommendedName>
</protein>
<comment type="function">
    <text evidence="8">Catalyzes the deamination of adenosine to inosine at the wobble position 34 of tRNA(Arg2).</text>
</comment>
<evidence type="ECO:0000256" key="1">
    <source>
        <dbReference type="ARBA" id="ARBA00010669"/>
    </source>
</evidence>
<comment type="similarity">
    <text evidence="1">Belongs to the cytidine and deoxycytidylate deaminase family. ADAT2 subfamily.</text>
</comment>
<feature type="active site" description="Proton donor" evidence="8">
    <location>
        <position position="59"/>
    </location>
</feature>
<evidence type="ECO:0000313" key="11">
    <source>
        <dbReference type="Proteomes" id="UP000027341"/>
    </source>
</evidence>
<evidence type="ECO:0000256" key="6">
    <source>
        <dbReference type="ARBA" id="ARBA00022833"/>
    </source>
</evidence>
<feature type="binding site" evidence="8">
    <location>
        <position position="87"/>
    </location>
    <ligand>
        <name>Zn(2+)</name>
        <dbReference type="ChEBI" id="CHEBI:29105"/>
        <note>catalytic</note>
    </ligand>
</feature>
<dbReference type="FunFam" id="3.40.140.10:FF:000005">
    <property type="entry name" value="tRNA-specific adenosine deaminase"/>
    <property type="match status" value="1"/>
</dbReference>
<feature type="binding site" evidence="8">
    <location>
        <position position="90"/>
    </location>
    <ligand>
        <name>Zn(2+)</name>
        <dbReference type="ChEBI" id="CHEBI:29105"/>
        <note>catalytic</note>
    </ligand>
</feature>
<dbReference type="SUPFAM" id="SSF53927">
    <property type="entry name" value="Cytidine deaminase-like"/>
    <property type="match status" value="1"/>
</dbReference>
<dbReference type="EC" id="3.5.4.33" evidence="8"/>
<organism evidence="10 11">
    <name type="scientific">Hydrogenovibrio marinus</name>
    <dbReference type="NCBI Taxonomy" id="28885"/>
    <lineage>
        <taxon>Bacteria</taxon>
        <taxon>Pseudomonadati</taxon>
        <taxon>Pseudomonadota</taxon>
        <taxon>Gammaproteobacteria</taxon>
        <taxon>Thiotrichales</taxon>
        <taxon>Piscirickettsiaceae</taxon>
        <taxon>Hydrogenovibrio</taxon>
    </lineage>
</organism>
<dbReference type="Proteomes" id="UP000027341">
    <property type="component" value="Unassembled WGS sequence"/>
</dbReference>
<evidence type="ECO:0000256" key="8">
    <source>
        <dbReference type="HAMAP-Rule" id="MF_00972"/>
    </source>
</evidence>
<evidence type="ECO:0000313" key="10">
    <source>
        <dbReference type="EMBL" id="KDN96557.1"/>
    </source>
</evidence>
<evidence type="ECO:0000256" key="2">
    <source>
        <dbReference type="ARBA" id="ARBA00011738"/>
    </source>
</evidence>
<sequence>MSASLEQDIFWMHRALELAKIAESQGEVPVGAVLVDDNGLIAEGWNQTIQSHDPTAHAEVVALRNAGQKIKNYRMPGLTLYVTLEPCPMCAGALIHGRISRLVIATEDPRTGAAGSLINLVQHPELNHDVEVEFGVLKDEASQLIKHFFKQKRMAAKAEKQIDKNE</sequence>
<keyword evidence="3 8" id="KW-0819">tRNA processing</keyword>
<dbReference type="Pfam" id="PF14437">
    <property type="entry name" value="MafB19-deam"/>
    <property type="match status" value="1"/>
</dbReference>
<dbReference type="InterPro" id="IPR028883">
    <property type="entry name" value="tRNA_aden_deaminase"/>
</dbReference>
<keyword evidence="4 8" id="KW-0479">Metal-binding</keyword>
<dbReference type="GO" id="GO:0008270">
    <property type="term" value="F:zinc ion binding"/>
    <property type="evidence" value="ECO:0007669"/>
    <property type="project" value="UniProtKB-UniRule"/>
</dbReference>
<dbReference type="PANTHER" id="PTHR11079:SF202">
    <property type="entry name" value="TRNA-SPECIFIC ADENOSINE DEAMINASE"/>
    <property type="match status" value="1"/>
</dbReference>
<dbReference type="PROSITE" id="PS00903">
    <property type="entry name" value="CYT_DCMP_DEAMINASES_1"/>
    <property type="match status" value="1"/>
</dbReference>
<evidence type="ECO:0000256" key="3">
    <source>
        <dbReference type="ARBA" id="ARBA00022694"/>
    </source>
</evidence>
<evidence type="ECO:0000256" key="7">
    <source>
        <dbReference type="ARBA" id="ARBA00048045"/>
    </source>
</evidence>
<evidence type="ECO:0000259" key="9">
    <source>
        <dbReference type="PROSITE" id="PS51747"/>
    </source>
</evidence>
<feature type="domain" description="CMP/dCMP-type deaminase" evidence="9">
    <location>
        <begin position="6"/>
        <end position="117"/>
    </location>
</feature>
<evidence type="ECO:0000256" key="4">
    <source>
        <dbReference type="ARBA" id="ARBA00022723"/>
    </source>
</evidence>
<dbReference type="NCBIfam" id="NF008113">
    <property type="entry name" value="PRK10860.1"/>
    <property type="match status" value="1"/>
</dbReference>
<dbReference type="AlphaFoldDB" id="A0A066ZSU1"/>
<dbReference type="RefSeq" id="WP_035629094.1">
    <property type="nucleotide sequence ID" value="NZ_AP020335.1"/>
</dbReference>
<dbReference type="GO" id="GO:0052717">
    <property type="term" value="F:tRNA-specific adenosine-34 deaminase activity"/>
    <property type="evidence" value="ECO:0007669"/>
    <property type="project" value="UniProtKB-UniRule"/>
</dbReference>
<dbReference type="GO" id="GO:0002100">
    <property type="term" value="P:tRNA wobble adenosine to inosine editing"/>
    <property type="evidence" value="ECO:0007669"/>
    <property type="project" value="UniProtKB-UniRule"/>
</dbReference>
<comment type="subunit">
    <text evidence="2 8">Homodimer.</text>
</comment>
<evidence type="ECO:0000256" key="5">
    <source>
        <dbReference type="ARBA" id="ARBA00022801"/>
    </source>
</evidence>
<dbReference type="STRING" id="28885.EI16_09885"/>
<gene>
    <name evidence="8" type="primary">tadA</name>
    <name evidence="10" type="ORF">EI16_09885</name>
</gene>